<gene>
    <name evidence="1" type="ORF">GCM10023217_07140</name>
</gene>
<keyword evidence="2" id="KW-1185">Reference proteome</keyword>
<accession>A0ABP8YW96</accession>
<evidence type="ECO:0000313" key="1">
    <source>
        <dbReference type="EMBL" id="GAA4741417.1"/>
    </source>
</evidence>
<reference evidence="2" key="1">
    <citation type="journal article" date="2019" name="Int. J. Syst. Evol. Microbiol.">
        <title>The Global Catalogue of Microorganisms (GCM) 10K type strain sequencing project: providing services to taxonomists for standard genome sequencing and annotation.</title>
        <authorList>
            <consortium name="The Broad Institute Genomics Platform"/>
            <consortium name="The Broad Institute Genome Sequencing Center for Infectious Disease"/>
            <person name="Wu L."/>
            <person name="Ma J."/>
        </authorList>
    </citation>
    <scope>NUCLEOTIDE SEQUENCE [LARGE SCALE GENOMIC DNA]</scope>
    <source>
        <strain evidence="2">JCM 18077</strain>
    </source>
</reference>
<proteinExistence type="predicted"/>
<dbReference type="Gene3D" id="1.10.260.40">
    <property type="entry name" value="lambda repressor-like DNA-binding domains"/>
    <property type="match status" value="1"/>
</dbReference>
<comment type="caution">
    <text evidence="1">The sequence shown here is derived from an EMBL/GenBank/DDBJ whole genome shotgun (WGS) entry which is preliminary data.</text>
</comment>
<evidence type="ECO:0000313" key="2">
    <source>
        <dbReference type="Proteomes" id="UP001500822"/>
    </source>
</evidence>
<dbReference type="EMBL" id="BAABIE010000002">
    <property type="protein sequence ID" value="GAA4741417.1"/>
    <property type="molecule type" value="Genomic_DNA"/>
</dbReference>
<sequence length="261" mass="27475">MRSGRIGGRRVVAGAARGAFASGGLKLHGADGEPVMVRGTATGIVVAGMRRATTGKSTTSGRPKGAVRYGVAEASKLVLYDGKGNPLKGTDIISALAATGHAGLRDARAKHTAKQSARQLIAAVKAQERLVKARRVRAIVTGVTEEGMSQSEVAVLAEISQAQVSRIIKAAGADMLTPTPNEIIDERDAGEIDDAEMLARLIEIDCTYNQYPDGGNAAVDAFVPGTWNQIESAFHGGRITYEQYRLIVQAHAQELRNSSGQ</sequence>
<dbReference type="InterPro" id="IPR010982">
    <property type="entry name" value="Lambda_DNA-bd_dom_sf"/>
</dbReference>
<evidence type="ECO:0008006" key="3">
    <source>
        <dbReference type="Google" id="ProtNLM"/>
    </source>
</evidence>
<dbReference type="Proteomes" id="UP001500822">
    <property type="component" value="Unassembled WGS sequence"/>
</dbReference>
<protein>
    <recommendedName>
        <fullName evidence="3">RNA polymerase sigma-70 region 4 domain-containing protein</fullName>
    </recommendedName>
</protein>
<organism evidence="1 2">
    <name type="scientific">Gordonia alkaliphila</name>
    <dbReference type="NCBI Taxonomy" id="1053547"/>
    <lineage>
        <taxon>Bacteria</taxon>
        <taxon>Bacillati</taxon>
        <taxon>Actinomycetota</taxon>
        <taxon>Actinomycetes</taxon>
        <taxon>Mycobacteriales</taxon>
        <taxon>Gordoniaceae</taxon>
        <taxon>Gordonia</taxon>
    </lineage>
</organism>
<name>A0ABP8YW96_9ACTN</name>